<keyword evidence="4" id="KW-0378">Hydrolase</keyword>
<dbReference type="AlphaFoldDB" id="A0A517S9D6"/>
<dbReference type="FunCoup" id="A0A517S9D6">
    <property type="interactions" value="124"/>
</dbReference>
<dbReference type="GO" id="GO:0005829">
    <property type="term" value="C:cytosol"/>
    <property type="evidence" value="ECO:0007669"/>
    <property type="project" value="TreeGrafter"/>
</dbReference>
<organism evidence="4 5">
    <name type="scientific">Caulifigura coniformis</name>
    <dbReference type="NCBI Taxonomy" id="2527983"/>
    <lineage>
        <taxon>Bacteria</taxon>
        <taxon>Pseudomonadati</taxon>
        <taxon>Planctomycetota</taxon>
        <taxon>Planctomycetia</taxon>
        <taxon>Planctomycetales</taxon>
        <taxon>Planctomycetaceae</taxon>
        <taxon>Caulifigura</taxon>
    </lineage>
</organism>
<comment type="similarity">
    <text evidence="1">Belongs to the cycloisomerase 2 family.</text>
</comment>
<evidence type="ECO:0000256" key="2">
    <source>
        <dbReference type="ARBA" id="ARBA00022526"/>
    </source>
</evidence>
<dbReference type="SUPFAM" id="SSF51004">
    <property type="entry name" value="C-terminal (heme d1) domain of cytochrome cd1-nitrite reductase"/>
    <property type="match status" value="1"/>
</dbReference>
<keyword evidence="3" id="KW-0732">Signal</keyword>
<dbReference type="PANTHER" id="PTHR30344">
    <property type="entry name" value="6-PHOSPHOGLUCONOLACTONASE-RELATED"/>
    <property type="match status" value="1"/>
</dbReference>
<evidence type="ECO:0000256" key="1">
    <source>
        <dbReference type="ARBA" id="ARBA00005564"/>
    </source>
</evidence>
<evidence type="ECO:0000313" key="5">
    <source>
        <dbReference type="Proteomes" id="UP000315700"/>
    </source>
</evidence>
<proteinExistence type="inferred from homology"/>
<evidence type="ECO:0000313" key="4">
    <source>
        <dbReference type="EMBL" id="QDT52716.1"/>
    </source>
</evidence>
<accession>A0A517S9D6</accession>
<reference evidence="4 5" key="1">
    <citation type="submission" date="2019-02" db="EMBL/GenBank/DDBJ databases">
        <title>Deep-cultivation of Planctomycetes and their phenomic and genomic characterization uncovers novel biology.</title>
        <authorList>
            <person name="Wiegand S."/>
            <person name="Jogler M."/>
            <person name="Boedeker C."/>
            <person name="Pinto D."/>
            <person name="Vollmers J."/>
            <person name="Rivas-Marin E."/>
            <person name="Kohn T."/>
            <person name="Peeters S.H."/>
            <person name="Heuer A."/>
            <person name="Rast P."/>
            <person name="Oberbeckmann S."/>
            <person name="Bunk B."/>
            <person name="Jeske O."/>
            <person name="Meyerdierks A."/>
            <person name="Storesund J.E."/>
            <person name="Kallscheuer N."/>
            <person name="Luecker S."/>
            <person name="Lage O.M."/>
            <person name="Pohl T."/>
            <person name="Merkel B.J."/>
            <person name="Hornburger P."/>
            <person name="Mueller R.-W."/>
            <person name="Bruemmer F."/>
            <person name="Labrenz M."/>
            <person name="Spormann A.M."/>
            <person name="Op den Camp H."/>
            <person name="Overmann J."/>
            <person name="Amann R."/>
            <person name="Jetten M.S.M."/>
            <person name="Mascher T."/>
            <person name="Medema M.H."/>
            <person name="Devos D.P."/>
            <person name="Kaster A.-K."/>
            <person name="Ovreas L."/>
            <person name="Rohde M."/>
            <person name="Galperin M.Y."/>
            <person name="Jogler C."/>
        </authorList>
    </citation>
    <scope>NUCLEOTIDE SEQUENCE [LARGE SCALE GENOMIC DNA]</scope>
    <source>
        <strain evidence="4 5">Pan44</strain>
    </source>
</reference>
<dbReference type="KEGG" id="ccos:Pan44_07280"/>
<dbReference type="InterPro" id="IPR050282">
    <property type="entry name" value="Cycloisomerase_2"/>
</dbReference>
<feature type="chain" id="PRO_5022217650" evidence="3">
    <location>
        <begin position="23"/>
        <end position="385"/>
    </location>
</feature>
<keyword evidence="2" id="KW-0313">Glucose metabolism</keyword>
<dbReference type="GO" id="GO:0017057">
    <property type="term" value="F:6-phosphogluconolactonase activity"/>
    <property type="evidence" value="ECO:0007669"/>
    <property type="project" value="UniProtKB-EC"/>
</dbReference>
<dbReference type="InParanoid" id="A0A517S9D6"/>
<dbReference type="Pfam" id="PF10282">
    <property type="entry name" value="Lactonase"/>
    <property type="match status" value="1"/>
</dbReference>
<feature type="signal peptide" evidence="3">
    <location>
        <begin position="1"/>
        <end position="22"/>
    </location>
</feature>
<dbReference type="PANTHER" id="PTHR30344:SF1">
    <property type="entry name" value="6-PHOSPHOGLUCONOLACTONASE"/>
    <property type="match status" value="1"/>
</dbReference>
<keyword evidence="5" id="KW-1185">Reference proteome</keyword>
<dbReference type="RefSeq" id="WP_145027302.1">
    <property type="nucleotide sequence ID" value="NZ_CP036271.1"/>
</dbReference>
<name>A0A517S9D6_9PLAN</name>
<dbReference type="InterPro" id="IPR019405">
    <property type="entry name" value="Lactonase_7-beta_prop"/>
</dbReference>
<evidence type="ECO:0000256" key="3">
    <source>
        <dbReference type="SAM" id="SignalP"/>
    </source>
</evidence>
<gene>
    <name evidence="4" type="primary">pgl_1</name>
    <name evidence="4" type="ORF">Pan44_07280</name>
</gene>
<keyword evidence="2" id="KW-0119">Carbohydrate metabolism</keyword>
<sequence precursor="true">MPRRILFLAALAFAPLASMSHAAESPSEVTVYFGTYTRGSDSKGIYASKLNLKTGELSKPELKAEIANPSFLAIAPDGQHLYCVAELAEFEGKKNAGGVAAFEIDAATKNLKPLNQQSSGGGGPCHIVVDHSGRNALVANYGGGSVACLPINEDGTLKPASSFIQHTGEVADKKRQQGPHGHSINVDPNNAFAIAADLGLDKLLVYRFDADKGTLTPNDPPSTSLRPVDGPRHFAFHPGGNFAYVINEISLTITALRYAPQHGVLYAMQTISTVPDDIKGPQYSTAEVQVHPSGNWVYGSNRVHDSIAMFSVDPKTGELKSLGQEPCGGKIPRNFGIDPTGQFMLVANQDSNNVVVFRINQETGKLEKTGVEIACPKPVCVKFLF</sequence>
<dbReference type="InterPro" id="IPR011048">
    <property type="entry name" value="Haem_d1_sf"/>
</dbReference>
<dbReference type="EC" id="3.1.1.31" evidence="4"/>
<dbReference type="Proteomes" id="UP000315700">
    <property type="component" value="Chromosome"/>
</dbReference>
<dbReference type="InterPro" id="IPR015943">
    <property type="entry name" value="WD40/YVTN_repeat-like_dom_sf"/>
</dbReference>
<dbReference type="GO" id="GO:0006006">
    <property type="term" value="P:glucose metabolic process"/>
    <property type="evidence" value="ECO:0007669"/>
    <property type="project" value="UniProtKB-KW"/>
</dbReference>
<protein>
    <submittedName>
        <fullName evidence="4">6-phosphogluconolactonase</fullName>
        <ecNumber evidence="4">3.1.1.31</ecNumber>
    </submittedName>
</protein>
<dbReference type="EMBL" id="CP036271">
    <property type="protein sequence ID" value="QDT52716.1"/>
    <property type="molecule type" value="Genomic_DNA"/>
</dbReference>
<dbReference type="Gene3D" id="2.130.10.10">
    <property type="entry name" value="YVTN repeat-like/Quinoprotein amine dehydrogenase"/>
    <property type="match status" value="1"/>
</dbReference>
<dbReference type="OrthoDB" id="9790815at2"/>
<dbReference type="FunFam" id="2.130.10.10:FF:000306">
    <property type="entry name" value="3-carboxymuconate cyclase"/>
    <property type="match status" value="1"/>
</dbReference>